<evidence type="ECO:0000256" key="1">
    <source>
        <dbReference type="SAM" id="MobiDB-lite"/>
    </source>
</evidence>
<keyword evidence="3" id="KW-1185">Reference proteome</keyword>
<dbReference type="Proteomes" id="UP000756921">
    <property type="component" value="Unassembled WGS sequence"/>
</dbReference>
<evidence type="ECO:0000313" key="2">
    <source>
        <dbReference type="EMBL" id="KAF9737543.1"/>
    </source>
</evidence>
<feature type="compositionally biased region" description="Basic and acidic residues" evidence="1">
    <location>
        <begin position="18"/>
        <end position="32"/>
    </location>
</feature>
<comment type="caution">
    <text evidence="2">The sequence shown here is derived from an EMBL/GenBank/DDBJ whole genome shotgun (WGS) entry which is preliminary data.</text>
</comment>
<gene>
    <name evidence="2" type="ORF">PMIN01_05322</name>
</gene>
<proteinExistence type="predicted"/>
<name>A0A9P6KS75_9PLEO</name>
<organism evidence="2 3">
    <name type="scientific">Paraphaeosphaeria minitans</name>
    <dbReference type="NCBI Taxonomy" id="565426"/>
    <lineage>
        <taxon>Eukaryota</taxon>
        <taxon>Fungi</taxon>
        <taxon>Dikarya</taxon>
        <taxon>Ascomycota</taxon>
        <taxon>Pezizomycotina</taxon>
        <taxon>Dothideomycetes</taxon>
        <taxon>Pleosporomycetidae</taxon>
        <taxon>Pleosporales</taxon>
        <taxon>Massarineae</taxon>
        <taxon>Didymosphaeriaceae</taxon>
        <taxon>Paraphaeosphaeria</taxon>
    </lineage>
</organism>
<dbReference type="OrthoDB" id="203279at2759"/>
<evidence type="ECO:0000313" key="3">
    <source>
        <dbReference type="Proteomes" id="UP000756921"/>
    </source>
</evidence>
<dbReference type="EMBL" id="WJXW01000004">
    <property type="protein sequence ID" value="KAF9737543.1"/>
    <property type="molecule type" value="Genomic_DNA"/>
</dbReference>
<sequence>MAGYGNVNAPDLSPSDLEPQHSETRFGRDDSRPYSNPHEAYGSGTTGGAGFGASSPLHPSISQSTAPIDTENSHFRFGSHQDTSPYSGGTRHGSGSTGGAGYGNKTGSFSESHDSTLGKMIEIIGHVIKNEGLVEKGHAKRVEAGFESSEGELKGKYEAN</sequence>
<accession>A0A9P6KS75</accession>
<feature type="region of interest" description="Disordered" evidence="1">
    <location>
        <begin position="1"/>
        <end position="113"/>
    </location>
</feature>
<feature type="compositionally biased region" description="Gly residues" evidence="1">
    <location>
        <begin position="90"/>
        <end position="104"/>
    </location>
</feature>
<dbReference type="AlphaFoldDB" id="A0A9P6KS75"/>
<protein>
    <submittedName>
        <fullName evidence="2">Stress protein DDR48</fullName>
    </submittedName>
</protein>
<reference evidence="2" key="1">
    <citation type="journal article" date="2020" name="Mol. Plant Microbe Interact.">
        <title>Genome Sequence of the Biocontrol Agent Coniothyrium minitans strain Conio (IMI 134523).</title>
        <authorList>
            <person name="Patel D."/>
            <person name="Shittu T.A."/>
            <person name="Baroncelli R."/>
            <person name="Muthumeenakshi S."/>
            <person name="Osborne T.H."/>
            <person name="Janganan T.K."/>
            <person name="Sreenivasaprasad S."/>
        </authorList>
    </citation>
    <scope>NUCLEOTIDE SEQUENCE</scope>
    <source>
        <strain evidence="2">Conio</strain>
    </source>
</reference>